<evidence type="ECO:0000313" key="2">
    <source>
        <dbReference type="EMBL" id="OIP97876.1"/>
    </source>
</evidence>
<dbReference type="EMBL" id="MNZT01000044">
    <property type="protein sequence ID" value="OIP97876.1"/>
    <property type="molecule type" value="Genomic_DNA"/>
</dbReference>
<dbReference type="AlphaFoldDB" id="A0A1J5ILD8"/>
<feature type="domain" description="Glycosyltransferase 2-like" evidence="1">
    <location>
        <begin position="12"/>
        <end position="138"/>
    </location>
</feature>
<dbReference type="Proteomes" id="UP000183245">
    <property type="component" value="Unassembled WGS sequence"/>
</dbReference>
<evidence type="ECO:0000313" key="3">
    <source>
        <dbReference type="Proteomes" id="UP000183245"/>
    </source>
</evidence>
<evidence type="ECO:0000259" key="1">
    <source>
        <dbReference type="Pfam" id="PF00535"/>
    </source>
</evidence>
<sequence length="287" mass="32654">MTASLTHRPLVSVIVPTCNRPGLLGRALNSIRQQDYPSLEVVVCNDGEADISPVLAGFASSLDIVLSVSSPGQGVAANRNAGLIQAHGDLIAYLDDDDLFSPDHISSLATHLEETQAAFVYSDAYRSFWHDRDTDREAVYRDVPFSQDPDPGLLLVRNYIPTLTVLHRRECFETAGVFDETLKTHEDWDLWIRMSRSFSFSHLYHITCEYTVPFDGSSITGEQRKDFLDSLDTIYHRYQEYSQGDPAIGTAQSAMRRKMVREIAYPWLSTAKNLVRRWNRYKRVPRY</sequence>
<dbReference type="InterPro" id="IPR029044">
    <property type="entry name" value="Nucleotide-diphossugar_trans"/>
</dbReference>
<dbReference type="PANTHER" id="PTHR22916:SF3">
    <property type="entry name" value="UDP-GLCNAC:BETAGAL BETA-1,3-N-ACETYLGLUCOSAMINYLTRANSFERASE-LIKE PROTEIN 1"/>
    <property type="match status" value="1"/>
</dbReference>
<dbReference type="Pfam" id="PF00535">
    <property type="entry name" value="Glycos_transf_2"/>
    <property type="match status" value="1"/>
</dbReference>
<gene>
    <name evidence="2" type="ORF">AUK40_02365</name>
</gene>
<proteinExistence type="predicted"/>
<protein>
    <recommendedName>
        <fullName evidence="1">Glycosyltransferase 2-like domain-containing protein</fullName>
    </recommendedName>
</protein>
<dbReference type="Gene3D" id="3.90.550.10">
    <property type="entry name" value="Spore Coat Polysaccharide Biosynthesis Protein SpsA, Chain A"/>
    <property type="match status" value="1"/>
</dbReference>
<dbReference type="STRING" id="1817892.AUK40_02365"/>
<dbReference type="InterPro" id="IPR001173">
    <property type="entry name" value="Glyco_trans_2-like"/>
</dbReference>
<reference evidence="2 3" key="1">
    <citation type="journal article" date="2016" name="Environ. Microbiol.">
        <title>Genomic resolution of a cold subsurface aquifer community provides metabolic insights for novel microbes adapted to high CO concentrations.</title>
        <authorList>
            <person name="Probst A.J."/>
            <person name="Castelle C.J."/>
            <person name="Singh A."/>
            <person name="Brown C.T."/>
            <person name="Anantharaman K."/>
            <person name="Sharon I."/>
            <person name="Hug L.A."/>
            <person name="Burstein D."/>
            <person name="Emerson J.B."/>
            <person name="Thomas B.C."/>
            <person name="Banfield J.F."/>
        </authorList>
    </citation>
    <scope>NUCLEOTIDE SEQUENCE [LARGE SCALE GENOMIC DNA]</scope>
    <source>
        <strain evidence="2">CG2_30_54_11</strain>
    </source>
</reference>
<dbReference type="SUPFAM" id="SSF53448">
    <property type="entry name" value="Nucleotide-diphospho-sugar transferases"/>
    <property type="match status" value="1"/>
</dbReference>
<accession>A0A1J5ILD8</accession>
<dbReference type="GO" id="GO:0016758">
    <property type="term" value="F:hexosyltransferase activity"/>
    <property type="evidence" value="ECO:0007669"/>
    <property type="project" value="UniProtKB-ARBA"/>
</dbReference>
<comment type="caution">
    <text evidence="2">The sequence shown here is derived from an EMBL/GenBank/DDBJ whole genome shotgun (WGS) entry which is preliminary data.</text>
</comment>
<organism evidence="2 3">
    <name type="scientific">Candidatus Wirthbacteria bacterium CG2_30_54_11</name>
    <dbReference type="NCBI Taxonomy" id="1817892"/>
    <lineage>
        <taxon>Bacteria</taxon>
        <taxon>Candidatus Wirthbacteria</taxon>
    </lineage>
</organism>
<dbReference type="PANTHER" id="PTHR22916">
    <property type="entry name" value="GLYCOSYLTRANSFERASE"/>
    <property type="match status" value="1"/>
</dbReference>
<name>A0A1J5ILD8_9BACT</name>